<sequence>MGADSVYWERCISKASWAHL</sequence>
<proteinExistence type="predicted"/>
<dbReference type="EMBL" id="CAJOBC010150282">
    <property type="protein sequence ID" value="CAF4671583.1"/>
    <property type="molecule type" value="Genomic_DNA"/>
</dbReference>
<keyword evidence="3" id="KW-1185">Reference proteome</keyword>
<dbReference type="AlphaFoldDB" id="A0A816GU16"/>
<protein>
    <submittedName>
        <fullName evidence="1">Uncharacterized protein</fullName>
    </submittedName>
</protein>
<comment type="caution">
    <text evidence="1">The sequence shown here is derived from an EMBL/GenBank/DDBJ whole genome shotgun (WGS) entry which is preliminary data.</text>
</comment>
<accession>A0A816GU16</accession>
<name>A0A816GU16_9BILA</name>
<feature type="non-terminal residue" evidence="1">
    <location>
        <position position="20"/>
    </location>
</feature>
<evidence type="ECO:0000313" key="1">
    <source>
        <dbReference type="EMBL" id="CAF1678235.1"/>
    </source>
</evidence>
<dbReference type="EMBL" id="CAJNOQ010064887">
    <property type="protein sequence ID" value="CAF1678235.1"/>
    <property type="molecule type" value="Genomic_DNA"/>
</dbReference>
<reference evidence="1" key="1">
    <citation type="submission" date="2021-02" db="EMBL/GenBank/DDBJ databases">
        <authorList>
            <person name="Nowell W R."/>
        </authorList>
    </citation>
    <scope>NUCLEOTIDE SEQUENCE</scope>
</reference>
<evidence type="ECO:0000313" key="3">
    <source>
        <dbReference type="Proteomes" id="UP000663829"/>
    </source>
</evidence>
<dbReference type="Proteomes" id="UP000681722">
    <property type="component" value="Unassembled WGS sequence"/>
</dbReference>
<gene>
    <name evidence="1" type="ORF">GPM918_LOCUS46531</name>
    <name evidence="2" type="ORF">SRO942_LOCUS50883</name>
</gene>
<dbReference type="Proteomes" id="UP000663829">
    <property type="component" value="Unassembled WGS sequence"/>
</dbReference>
<organism evidence="1 3">
    <name type="scientific">Didymodactylos carnosus</name>
    <dbReference type="NCBI Taxonomy" id="1234261"/>
    <lineage>
        <taxon>Eukaryota</taxon>
        <taxon>Metazoa</taxon>
        <taxon>Spiralia</taxon>
        <taxon>Gnathifera</taxon>
        <taxon>Rotifera</taxon>
        <taxon>Eurotatoria</taxon>
        <taxon>Bdelloidea</taxon>
        <taxon>Philodinida</taxon>
        <taxon>Philodinidae</taxon>
        <taxon>Didymodactylos</taxon>
    </lineage>
</organism>
<evidence type="ECO:0000313" key="2">
    <source>
        <dbReference type="EMBL" id="CAF4671583.1"/>
    </source>
</evidence>